<evidence type="ECO:0008006" key="4">
    <source>
        <dbReference type="Google" id="ProtNLM"/>
    </source>
</evidence>
<keyword evidence="3" id="KW-1185">Reference proteome</keyword>
<evidence type="ECO:0000313" key="2">
    <source>
        <dbReference type="EMBL" id="CAL1608313.1"/>
    </source>
</evidence>
<protein>
    <recommendedName>
        <fullName evidence="4">Migration and invasion inhibitory protein</fullName>
    </recommendedName>
</protein>
<feature type="compositionally biased region" description="Polar residues" evidence="1">
    <location>
        <begin position="187"/>
        <end position="197"/>
    </location>
</feature>
<gene>
    <name evidence="2" type="ORF">KC01_LOCUS35269</name>
</gene>
<dbReference type="AlphaFoldDB" id="A0AAV2M4S8"/>
<dbReference type="EMBL" id="OZ035828">
    <property type="protein sequence ID" value="CAL1608313.1"/>
    <property type="molecule type" value="Genomic_DNA"/>
</dbReference>
<dbReference type="Proteomes" id="UP001497482">
    <property type="component" value="Chromosome 6"/>
</dbReference>
<dbReference type="PANTHER" id="PTHR34831:SF1">
    <property type="entry name" value="MIGRATION AND INVASION-INHIBITORY PROTEIN"/>
    <property type="match status" value="1"/>
</dbReference>
<reference evidence="2 3" key="1">
    <citation type="submission" date="2024-04" db="EMBL/GenBank/DDBJ databases">
        <authorList>
            <person name="Waldvogel A.-M."/>
            <person name="Schoenle A."/>
        </authorList>
    </citation>
    <scope>NUCLEOTIDE SEQUENCE [LARGE SCALE GENOMIC DNA]</scope>
</reference>
<dbReference type="GO" id="GO:0010972">
    <property type="term" value="P:negative regulation of G2/M transition of mitotic cell cycle"/>
    <property type="evidence" value="ECO:0007669"/>
    <property type="project" value="InterPro"/>
</dbReference>
<dbReference type="GO" id="GO:0030336">
    <property type="term" value="P:negative regulation of cell migration"/>
    <property type="evidence" value="ECO:0007669"/>
    <property type="project" value="InterPro"/>
</dbReference>
<dbReference type="Pfam" id="PF15734">
    <property type="entry name" value="MIIP"/>
    <property type="match status" value="1"/>
</dbReference>
<dbReference type="InterPro" id="IPR031466">
    <property type="entry name" value="MIIP"/>
</dbReference>
<evidence type="ECO:0000313" key="3">
    <source>
        <dbReference type="Proteomes" id="UP001497482"/>
    </source>
</evidence>
<name>A0AAV2M4S8_KNICA</name>
<sequence>MSSSERLDALRAQNKVLLAQLQQQRQKLETAVCGAAQSRKRDREDGEDESCEAQEELVTITNGGRGPARAALAKSSIITFSDAIEITESQTSSTTSELRAEDLTSLKPPMKRQQHILKNGGADECVDSLRSRPLLGYDWIAGVIDAEDSLMERSDDFFNDLCRFRALNREQCVTSLHSGFSEESDENTALPSDQSPETIKDTHQCTFSYRINNRLFPVPLNSEERCPVCKNNKSEHPHSEKEPALIRVSIPRSALLPPHTYKAHRRSSFDPSDSLALPSHCLSGWSNTVQSSAAAQSNLDLRSSVDTKKEAENQELKSLFAFKNSKQQKPKQIPQVSLLSRHNFQHFPLRK</sequence>
<proteinExistence type="predicted"/>
<evidence type="ECO:0000256" key="1">
    <source>
        <dbReference type="SAM" id="MobiDB-lite"/>
    </source>
</evidence>
<accession>A0AAV2M4S8</accession>
<dbReference type="PANTHER" id="PTHR34831">
    <property type="entry name" value="MIGRATION AND INVASION-INHIBITORY PROTEIN"/>
    <property type="match status" value="1"/>
</dbReference>
<feature type="region of interest" description="Disordered" evidence="1">
    <location>
        <begin position="177"/>
        <end position="197"/>
    </location>
</feature>
<organism evidence="2 3">
    <name type="scientific">Knipowitschia caucasica</name>
    <name type="common">Caucasian dwarf goby</name>
    <name type="synonym">Pomatoschistus caucasicus</name>
    <dbReference type="NCBI Taxonomy" id="637954"/>
    <lineage>
        <taxon>Eukaryota</taxon>
        <taxon>Metazoa</taxon>
        <taxon>Chordata</taxon>
        <taxon>Craniata</taxon>
        <taxon>Vertebrata</taxon>
        <taxon>Euteleostomi</taxon>
        <taxon>Actinopterygii</taxon>
        <taxon>Neopterygii</taxon>
        <taxon>Teleostei</taxon>
        <taxon>Neoteleostei</taxon>
        <taxon>Acanthomorphata</taxon>
        <taxon>Gobiaria</taxon>
        <taxon>Gobiiformes</taxon>
        <taxon>Gobioidei</taxon>
        <taxon>Gobiidae</taxon>
        <taxon>Gobiinae</taxon>
        <taxon>Knipowitschia</taxon>
    </lineage>
</organism>